<protein>
    <recommendedName>
        <fullName evidence="1">Trimethylguanosine synthase</fullName>
    </recommendedName>
    <alternativeName>
        <fullName evidence="7">Cap-specific guanine-N(2) methyltransferase</fullName>
    </alternativeName>
</protein>
<dbReference type="InterPro" id="IPR019012">
    <property type="entry name" value="RNA_cap_Gua-N2-MeTrfase"/>
</dbReference>
<keyword evidence="10" id="KW-1185">Reference proteome</keyword>
<dbReference type="GO" id="GO:0071164">
    <property type="term" value="F:RNA cap trimethylguanosine synthase activity"/>
    <property type="evidence" value="ECO:0007669"/>
    <property type="project" value="TreeGrafter"/>
</dbReference>
<dbReference type="EMBL" id="JAUTDP010000010">
    <property type="protein sequence ID" value="KAK3395596.1"/>
    <property type="molecule type" value="Genomic_DNA"/>
</dbReference>
<dbReference type="CDD" id="cd02440">
    <property type="entry name" value="AdoMet_MTases"/>
    <property type="match status" value="1"/>
</dbReference>
<dbReference type="PANTHER" id="PTHR14741:SF32">
    <property type="entry name" value="TRIMETHYLGUANOSINE SYNTHASE"/>
    <property type="match status" value="1"/>
</dbReference>
<reference evidence="9" key="1">
    <citation type="journal article" date="2023" name="Mol. Phylogenet. Evol.">
        <title>Genome-scale phylogeny and comparative genomics of the fungal order Sordariales.</title>
        <authorList>
            <person name="Hensen N."/>
            <person name="Bonometti L."/>
            <person name="Westerberg I."/>
            <person name="Brannstrom I.O."/>
            <person name="Guillou S."/>
            <person name="Cros-Aarteil S."/>
            <person name="Calhoun S."/>
            <person name="Haridas S."/>
            <person name="Kuo A."/>
            <person name="Mondo S."/>
            <person name="Pangilinan J."/>
            <person name="Riley R."/>
            <person name="LaButti K."/>
            <person name="Andreopoulos B."/>
            <person name="Lipzen A."/>
            <person name="Chen C."/>
            <person name="Yan M."/>
            <person name="Daum C."/>
            <person name="Ng V."/>
            <person name="Clum A."/>
            <person name="Steindorff A."/>
            <person name="Ohm R.A."/>
            <person name="Martin F."/>
            <person name="Silar P."/>
            <person name="Natvig D.O."/>
            <person name="Lalanne C."/>
            <person name="Gautier V."/>
            <person name="Ament-Velasquez S.L."/>
            <person name="Kruys A."/>
            <person name="Hutchinson M.I."/>
            <person name="Powell A.J."/>
            <person name="Barry K."/>
            <person name="Miller A.N."/>
            <person name="Grigoriev I.V."/>
            <person name="Debuchy R."/>
            <person name="Gladieux P."/>
            <person name="Hiltunen Thoren M."/>
            <person name="Johannesson H."/>
        </authorList>
    </citation>
    <scope>NUCLEOTIDE SEQUENCE</scope>
    <source>
        <strain evidence="9">FGSC 1904</strain>
    </source>
</reference>
<gene>
    <name evidence="9" type="ORF">B0T20DRAFT_39348</name>
</gene>
<feature type="compositionally biased region" description="Basic residues" evidence="8">
    <location>
        <begin position="395"/>
        <end position="409"/>
    </location>
</feature>
<dbReference type="AlphaFoldDB" id="A0AAE0P8Y6"/>
<evidence type="ECO:0000313" key="9">
    <source>
        <dbReference type="EMBL" id="KAK3395596.1"/>
    </source>
</evidence>
<feature type="region of interest" description="Disordered" evidence="8">
    <location>
        <begin position="301"/>
        <end position="409"/>
    </location>
</feature>
<comment type="catalytic activity">
    <reaction evidence="5">
        <text>a 5'-end (N(2),N(7)-dimethyl 5'-triphosphoguanosine)-ribonucleoside in snRNA + S-adenosyl-L-methionine = a 5'-end (N(2),N(2),N(7)-trimethyl 5'-triphosphoguanosine)-ribonucleoside in snRNA + S-adenosyl-L-homocysteine + H(+)</text>
        <dbReference type="Rhea" id="RHEA:78479"/>
        <dbReference type="Rhea" id="RHEA-COMP:19087"/>
        <dbReference type="Rhea" id="RHEA-COMP:19089"/>
        <dbReference type="ChEBI" id="CHEBI:15378"/>
        <dbReference type="ChEBI" id="CHEBI:57856"/>
        <dbReference type="ChEBI" id="CHEBI:59789"/>
        <dbReference type="ChEBI" id="CHEBI:167623"/>
        <dbReference type="ChEBI" id="CHEBI:172880"/>
    </reaction>
    <physiologicalReaction direction="left-to-right" evidence="5">
        <dbReference type="Rhea" id="RHEA:78480"/>
    </physiologicalReaction>
</comment>
<evidence type="ECO:0000256" key="7">
    <source>
        <dbReference type="ARBA" id="ARBA00049790"/>
    </source>
</evidence>
<dbReference type="InterPro" id="IPR029063">
    <property type="entry name" value="SAM-dependent_MTases_sf"/>
</dbReference>
<comment type="catalytic activity">
    <reaction evidence="4">
        <text>a 5'-end (N(7)-methyl 5'-triphosphoguanosine)-ribonucleoside in snoRNA + S-adenosyl-L-methionine = a 5'-end (N(2),N(7)-dimethyl 5'-triphosphoguanosine)-ribonucleoside in snoRNA + S-adenosyl-L-homocysteine + H(+)</text>
        <dbReference type="Rhea" id="RHEA:78475"/>
        <dbReference type="Rhea" id="RHEA-COMP:19086"/>
        <dbReference type="Rhea" id="RHEA-COMP:19088"/>
        <dbReference type="ChEBI" id="CHEBI:15378"/>
        <dbReference type="ChEBI" id="CHEBI:57856"/>
        <dbReference type="ChEBI" id="CHEBI:59789"/>
        <dbReference type="ChEBI" id="CHEBI:156461"/>
        <dbReference type="ChEBI" id="CHEBI:172880"/>
    </reaction>
    <physiologicalReaction direction="left-to-right" evidence="4">
        <dbReference type="Rhea" id="RHEA:78476"/>
    </physiologicalReaction>
</comment>
<comment type="caution">
    <text evidence="9">The sequence shown here is derived from an EMBL/GenBank/DDBJ whole genome shotgun (WGS) entry which is preliminary data.</text>
</comment>
<feature type="compositionally biased region" description="Polar residues" evidence="8">
    <location>
        <begin position="375"/>
        <end position="392"/>
    </location>
</feature>
<organism evidence="9 10">
    <name type="scientific">Sordaria brevicollis</name>
    <dbReference type="NCBI Taxonomy" id="83679"/>
    <lineage>
        <taxon>Eukaryota</taxon>
        <taxon>Fungi</taxon>
        <taxon>Dikarya</taxon>
        <taxon>Ascomycota</taxon>
        <taxon>Pezizomycotina</taxon>
        <taxon>Sordariomycetes</taxon>
        <taxon>Sordariomycetidae</taxon>
        <taxon>Sordariales</taxon>
        <taxon>Sordariaceae</taxon>
        <taxon>Sordaria</taxon>
    </lineage>
</organism>
<feature type="compositionally biased region" description="Basic and acidic residues" evidence="8">
    <location>
        <begin position="302"/>
        <end position="311"/>
    </location>
</feature>
<proteinExistence type="inferred from homology"/>
<keyword evidence="9" id="KW-0489">Methyltransferase</keyword>
<feature type="compositionally biased region" description="Low complexity" evidence="8">
    <location>
        <begin position="362"/>
        <end position="374"/>
    </location>
</feature>
<evidence type="ECO:0000256" key="6">
    <source>
        <dbReference type="ARBA" id="ARBA00049075"/>
    </source>
</evidence>
<feature type="compositionally biased region" description="Low complexity" evidence="8">
    <location>
        <begin position="334"/>
        <end position="352"/>
    </location>
</feature>
<dbReference type="Gene3D" id="3.40.50.150">
    <property type="entry name" value="Vaccinia Virus protein VP39"/>
    <property type="match status" value="1"/>
</dbReference>
<evidence type="ECO:0000256" key="3">
    <source>
        <dbReference type="ARBA" id="ARBA00047418"/>
    </source>
</evidence>
<dbReference type="Pfam" id="PF09445">
    <property type="entry name" value="Methyltransf_15"/>
    <property type="match status" value="1"/>
</dbReference>
<dbReference type="GO" id="GO:0005634">
    <property type="term" value="C:nucleus"/>
    <property type="evidence" value="ECO:0007669"/>
    <property type="project" value="TreeGrafter"/>
</dbReference>
<evidence type="ECO:0000256" key="1">
    <source>
        <dbReference type="ARBA" id="ARBA00018517"/>
    </source>
</evidence>
<evidence type="ECO:0000313" key="10">
    <source>
        <dbReference type="Proteomes" id="UP001281003"/>
    </source>
</evidence>
<reference evidence="9" key="2">
    <citation type="submission" date="2023-07" db="EMBL/GenBank/DDBJ databases">
        <authorList>
            <consortium name="Lawrence Berkeley National Laboratory"/>
            <person name="Haridas S."/>
            <person name="Hensen N."/>
            <person name="Bonometti L."/>
            <person name="Westerberg I."/>
            <person name="Brannstrom I.O."/>
            <person name="Guillou S."/>
            <person name="Cros-Aarteil S."/>
            <person name="Calhoun S."/>
            <person name="Kuo A."/>
            <person name="Mondo S."/>
            <person name="Pangilinan J."/>
            <person name="Riley R."/>
            <person name="LaButti K."/>
            <person name="Andreopoulos B."/>
            <person name="Lipzen A."/>
            <person name="Chen C."/>
            <person name="Yanf M."/>
            <person name="Daum C."/>
            <person name="Ng V."/>
            <person name="Clum A."/>
            <person name="Steindorff A."/>
            <person name="Ohm R."/>
            <person name="Martin F."/>
            <person name="Silar P."/>
            <person name="Natvig D."/>
            <person name="Lalanne C."/>
            <person name="Gautier V."/>
            <person name="Ament-velasquez S.L."/>
            <person name="Kruys A."/>
            <person name="Hutchinson M.I."/>
            <person name="Powell A.J."/>
            <person name="Barry K."/>
            <person name="Miller A.N."/>
            <person name="Grigoriev I.V."/>
            <person name="Debuchy R."/>
            <person name="Gladieux P."/>
            <person name="Thoren M.H."/>
            <person name="Johannesson H."/>
        </authorList>
    </citation>
    <scope>NUCLEOTIDE SEQUENCE</scope>
    <source>
        <strain evidence="9">FGSC 1904</strain>
    </source>
</reference>
<evidence type="ECO:0000256" key="2">
    <source>
        <dbReference type="ARBA" id="ARBA00025783"/>
    </source>
</evidence>
<evidence type="ECO:0000256" key="5">
    <source>
        <dbReference type="ARBA" id="ARBA00048763"/>
    </source>
</evidence>
<dbReference type="SUPFAM" id="SSF53335">
    <property type="entry name" value="S-adenosyl-L-methionine-dependent methyltransferases"/>
    <property type="match status" value="1"/>
</dbReference>
<keyword evidence="9" id="KW-0808">Transferase</keyword>
<comment type="similarity">
    <text evidence="2">Belongs to the methyltransferase superfamily. Trimethylguanosine synthase family.</text>
</comment>
<sequence>MGGPIFLPPGDRYPLDENCHHYTKLAQVPWDIQKYWHQRFSIFSFYDWDIHLTDSAWFGVTPEPVATRIAHDLSTHPIAKGKRVLIDLFGGAGGNVIAFALSQEEGEEEKQRWDRIIAIEKDQSTLACAQHNAEVYGVLDRIEWVHGDSFEVMRRFWDFHGQHSGQTEKEPGEEEKDETLDELLEGLNPAECLVFASPPWGGVSYRDQEVFDLSKMEPYNLEQLYEACSSSPSSAATGEGEGQGQKQILPQALFLPRQSDLNQIAALVPDGAPKVDVVQYCQKGASKALVAYLPGNIVASEQKNEKQSERGQKRKHHDEEQEQEQGQEQEEQQEQQQQEQQQPPAPELLPEAPVEEEETSMSHDASFDASFDDSYIQNTSHIDSGTPNTGSKNAEKRKRKRRRRSSHNN</sequence>
<evidence type="ECO:0000256" key="4">
    <source>
        <dbReference type="ARBA" id="ARBA00048740"/>
    </source>
</evidence>
<accession>A0AAE0P8Y6</accession>
<evidence type="ECO:0000256" key="8">
    <source>
        <dbReference type="SAM" id="MobiDB-lite"/>
    </source>
</evidence>
<comment type="catalytic activity">
    <reaction evidence="3">
        <text>a 5'-end (N(2),N(7)-dimethyl 5'-triphosphoguanosine)-ribonucleoside in snoRNA + S-adenosyl-L-methionine = a 5'-end (N(2),N(2),N(7)-trimethyl 5'-triphosphoguanosine)-ribonucleoside in snoRNA + S-adenosyl-L-homocysteine + H(+)</text>
        <dbReference type="Rhea" id="RHEA:78507"/>
        <dbReference type="Rhea" id="RHEA-COMP:19088"/>
        <dbReference type="Rhea" id="RHEA-COMP:19090"/>
        <dbReference type="ChEBI" id="CHEBI:15378"/>
        <dbReference type="ChEBI" id="CHEBI:57856"/>
        <dbReference type="ChEBI" id="CHEBI:59789"/>
        <dbReference type="ChEBI" id="CHEBI:167623"/>
        <dbReference type="ChEBI" id="CHEBI:172880"/>
    </reaction>
    <physiologicalReaction direction="left-to-right" evidence="3">
        <dbReference type="Rhea" id="RHEA:78508"/>
    </physiologicalReaction>
</comment>
<feature type="compositionally biased region" description="Acidic residues" evidence="8">
    <location>
        <begin position="320"/>
        <end position="333"/>
    </location>
</feature>
<dbReference type="PANTHER" id="PTHR14741">
    <property type="entry name" value="S-ADENOSYLMETHIONINE-DEPENDENT METHYLTRANSFERASE RELATED"/>
    <property type="match status" value="1"/>
</dbReference>
<comment type="catalytic activity">
    <reaction evidence="6">
        <text>a 5'-end (N(7)-methyl 5'-triphosphoguanosine)-ribonucleoside in snRNA + S-adenosyl-L-methionine = a 5'-end (N(2),N(7)-dimethyl 5'-triphosphoguanosine)-ribonucleoside in snRNA + S-adenosyl-L-homocysteine + H(+)</text>
        <dbReference type="Rhea" id="RHEA:78471"/>
        <dbReference type="Rhea" id="RHEA-COMP:19085"/>
        <dbReference type="Rhea" id="RHEA-COMP:19087"/>
        <dbReference type="ChEBI" id="CHEBI:15378"/>
        <dbReference type="ChEBI" id="CHEBI:57856"/>
        <dbReference type="ChEBI" id="CHEBI:59789"/>
        <dbReference type="ChEBI" id="CHEBI:156461"/>
        <dbReference type="ChEBI" id="CHEBI:172880"/>
    </reaction>
    <physiologicalReaction direction="left-to-right" evidence="6">
        <dbReference type="Rhea" id="RHEA:78472"/>
    </physiologicalReaction>
</comment>
<dbReference type="Proteomes" id="UP001281003">
    <property type="component" value="Unassembled WGS sequence"/>
</dbReference>
<name>A0AAE0P8Y6_SORBR</name>